<dbReference type="GO" id="GO:0051295">
    <property type="term" value="P:establishment of meiotic spindle localization"/>
    <property type="evidence" value="ECO:0007669"/>
    <property type="project" value="TreeGrafter"/>
</dbReference>
<dbReference type="SMART" id="SM00185">
    <property type="entry name" value="ARM"/>
    <property type="match status" value="1"/>
</dbReference>
<dbReference type="PANTHER" id="PTHR22706">
    <property type="entry name" value="ASSEMBLY FACTOR FOR SPINDLE MICROTUBULES"/>
    <property type="match status" value="1"/>
</dbReference>
<dbReference type="Proteomes" id="UP001372338">
    <property type="component" value="Unassembled WGS sequence"/>
</dbReference>
<feature type="compositionally biased region" description="Low complexity" evidence="6">
    <location>
        <begin position="38"/>
        <end position="47"/>
    </location>
</feature>
<dbReference type="InterPro" id="IPR016024">
    <property type="entry name" value="ARM-type_fold"/>
</dbReference>
<sequence>MDGDEVPSPSPSPHLSSSSSLLKDISNFRTPKRPPLSLPLQSPSTTPFFTASKQTPRSSFRHRPRPSLAPPPKKHSTSASRKLKAFQLEQSLSSRKALIKKEQSLKSLANSLTVWLNFLLQNPASCACHVSIAHSATPSAKGKRDSAPGNSVAVDSTWRTPKRQRKTCSRDDSNRVGKENGEAVELPNSMFSKLKDSLKDVCSFDDLKERIKVYLSLSSCKEIFQTLNQITKAIDDGRLNLKAHCPIVTDLGLKDKATRILMCYNPIWLRIGLYIIFGGDSLVLNGDVNPDQDAVFLKMIIEKLFFSHEGLAKQYAYNKMVEGVYRSGYYENLGDVILKRILLLVLFLDRAKCQSCLPLEYGIDGLDGGSPLLFKPESLIKSSNQVINEFLSSDVMHGEGNLLAHLAILGYKVSHQQGPLVEYDFRVSDLFVDLQDGLKLCRAIQLLQHNSSILMKIAVPSDTTKKNLVNCGLALQYLRQAGVSLQDKDGMMIVADDLVNRDKELTLSLLWNIFVHLQLPLLVDKTSLVGEISKIRGIGTDLNSSSLDLLLNWIQAVCENYDCQIDNFHSLVDGKAIWCILDYYFQKELHNSCSLKEVNVKSGKSTIMSVNEYSDALYNFILSQKLTTILGNFPEVLQISELLQYNGACNDESVVILLVFLASQLFVKKNVDHLNFHKLLGHDCHNPYRRHLRMVQCLSNSKSVETADASDVLCNEDAARKFRAIQTWWQDMAERNNKVKPAVSNFPASKSFECSTNIRREKAARTLQSHIRGFVARGKFLKMKNAVILLQTVFRAWLKMRVESICVVFTTIPEILKQPETYRRYAMLFIHRHSFLRLKRSTMLIQKTVRSWLCLRHQQLQRCSISWKLMTSDPVTAAATTVQKFVRGWMARSRYICQLDQKEKALYLAQQKAIFDLQTDAAVSIQLAWKKFTCYKSTQKQHFSATKIQCNFRRWLWRKRFSLQIKSVTKIQSYFRMSRCLKAFQHFKIAFNAAISIQSFFRGWIVRKEACALRNHILEIQRQCRGCLVRREFMLQRDAVIKIQCVIRSLECQKALNCQKDAALKIQSFIRGHLTRNHLIGGASQLRSSISVSYNARPVGCCSFQLELFLSSVKKLQRWWKGLLLLKLKNKAAIIIQSCTRGWFARRIATVQRHHIVIQAQSCQNDAALEIQRFIRGHLARNRLLGGASQLQTVVPHGCNSRPVGCHSFQPELFLFSVVRLQRWWKRLLKHRLMMKSALIIQSCARGWMARRKANVHRCHIAVIQSRWKGYLARKESKQQLLDLRLRVQKSARNVDDSKRLINRLLAALSVLLNMKCVSDILHTCSTLDMATRYSQKCCEELVAAGAIDTLLRLIQSLSRSIPDQEVLKHALSTLRNLARYSHLLQVFIQSRDSLQIVVMELLRNKEEGYFVASELLKKICSTPMGVEALLKSPALLKRLHSLVEELTRKAAVHEKRNGKGPSPIIRENGERRLKEAAEILKLLARA</sequence>
<feature type="compositionally biased region" description="Basic and acidic residues" evidence="6">
    <location>
        <begin position="168"/>
        <end position="180"/>
    </location>
</feature>
<feature type="compositionally biased region" description="Basic residues" evidence="6">
    <location>
        <begin position="72"/>
        <end position="81"/>
    </location>
</feature>
<dbReference type="PROSITE" id="PS50021">
    <property type="entry name" value="CH"/>
    <property type="match status" value="1"/>
</dbReference>
<dbReference type="Gene3D" id="1.25.10.10">
    <property type="entry name" value="Leucine-rich Repeat Variant"/>
    <property type="match status" value="1"/>
</dbReference>
<dbReference type="InterPro" id="IPR000225">
    <property type="entry name" value="Armadillo"/>
</dbReference>
<dbReference type="SUPFAM" id="SSF47576">
    <property type="entry name" value="Calponin-homology domain, CH-domain"/>
    <property type="match status" value="1"/>
</dbReference>
<keyword evidence="2" id="KW-0963">Cytoplasm</keyword>
<dbReference type="GO" id="GO:0000278">
    <property type="term" value="P:mitotic cell cycle"/>
    <property type="evidence" value="ECO:0007669"/>
    <property type="project" value="TreeGrafter"/>
</dbReference>
<feature type="region of interest" description="Disordered" evidence="6">
    <location>
        <begin position="1"/>
        <end position="81"/>
    </location>
</feature>
<evidence type="ECO:0000256" key="6">
    <source>
        <dbReference type="SAM" id="MobiDB-lite"/>
    </source>
</evidence>
<dbReference type="InterPro" id="IPR001715">
    <property type="entry name" value="CH_dom"/>
</dbReference>
<dbReference type="GO" id="GO:0005737">
    <property type="term" value="C:cytoplasm"/>
    <property type="evidence" value="ECO:0007669"/>
    <property type="project" value="UniProtKB-SubCell"/>
</dbReference>
<dbReference type="SUPFAM" id="SSF52540">
    <property type="entry name" value="P-loop containing nucleoside triphosphate hydrolases"/>
    <property type="match status" value="4"/>
</dbReference>
<dbReference type="Pfam" id="PF00612">
    <property type="entry name" value="IQ"/>
    <property type="match status" value="10"/>
</dbReference>
<dbReference type="InterPro" id="IPR036872">
    <property type="entry name" value="CH_dom_sf"/>
</dbReference>
<keyword evidence="4" id="KW-0112">Calmodulin-binding</keyword>
<evidence type="ECO:0000256" key="4">
    <source>
        <dbReference type="ARBA" id="ARBA00022860"/>
    </source>
</evidence>
<dbReference type="SUPFAM" id="SSF48371">
    <property type="entry name" value="ARM repeat"/>
    <property type="match status" value="1"/>
</dbReference>
<keyword evidence="3" id="KW-0677">Repeat</keyword>
<dbReference type="PANTHER" id="PTHR22706:SF1">
    <property type="entry name" value="ASSEMBLY FACTOR FOR SPINDLE MICROTUBULES"/>
    <property type="match status" value="1"/>
</dbReference>
<accession>A0AAN9J5E0</accession>
<evidence type="ECO:0000256" key="3">
    <source>
        <dbReference type="ARBA" id="ARBA00022737"/>
    </source>
</evidence>
<proteinExistence type="predicted"/>
<evidence type="ECO:0000313" key="9">
    <source>
        <dbReference type="Proteomes" id="UP001372338"/>
    </source>
</evidence>
<dbReference type="GO" id="GO:0000922">
    <property type="term" value="C:spindle pole"/>
    <property type="evidence" value="ECO:0007669"/>
    <property type="project" value="TreeGrafter"/>
</dbReference>
<keyword evidence="9" id="KW-1185">Reference proteome</keyword>
<dbReference type="InterPro" id="IPR000048">
    <property type="entry name" value="IQ_motif_EF-hand-BS"/>
</dbReference>
<feature type="repeat" description="ARM" evidence="5">
    <location>
        <begin position="1346"/>
        <end position="1379"/>
    </location>
</feature>
<dbReference type="GO" id="GO:0007051">
    <property type="term" value="P:spindle organization"/>
    <property type="evidence" value="ECO:0007669"/>
    <property type="project" value="TreeGrafter"/>
</dbReference>
<dbReference type="Gene3D" id="1.20.5.190">
    <property type="match status" value="7"/>
</dbReference>
<dbReference type="Pfam" id="PF00307">
    <property type="entry name" value="CH"/>
    <property type="match status" value="1"/>
</dbReference>
<name>A0AAN9J5E0_CROPI</name>
<dbReference type="InterPro" id="IPR011989">
    <property type="entry name" value="ARM-like"/>
</dbReference>
<dbReference type="Pfam" id="PF00514">
    <property type="entry name" value="Arm"/>
    <property type="match status" value="1"/>
</dbReference>
<evidence type="ECO:0000256" key="1">
    <source>
        <dbReference type="ARBA" id="ARBA00004496"/>
    </source>
</evidence>
<dbReference type="CDD" id="cd23767">
    <property type="entry name" value="IQCD"/>
    <property type="match status" value="1"/>
</dbReference>
<evidence type="ECO:0000259" key="7">
    <source>
        <dbReference type="PROSITE" id="PS50021"/>
    </source>
</evidence>
<comment type="subcellular location">
    <subcellularLocation>
        <location evidence="1">Cytoplasm</location>
    </subcellularLocation>
</comment>
<dbReference type="CDD" id="cd21223">
    <property type="entry name" value="CH_ASPM_rpt1"/>
    <property type="match status" value="1"/>
</dbReference>
<dbReference type="SMART" id="SM00015">
    <property type="entry name" value="IQ"/>
    <property type="match status" value="14"/>
</dbReference>
<dbReference type="PROSITE" id="PS50176">
    <property type="entry name" value="ARM_REPEAT"/>
    <property type="match status" value="1"/>
</dbReference>
<dbReference type="PROSITE" id="PS50096">
    <property type="entry name" value="IQ"/>
    <property type="match status" value="10"/>
</dbReference>
<feature type="region of interest" description="Disordered" evidence="6">
    <location>
        <begin position="137"/>
        <end position="180"/>
    </location>
</feature>
<evidence type="ECO:0000256" key="5">
    <source>
        <dbReference type="PROSITE-ProRule" id="PRU00259"/>
    </source>
</evidence>
<dbReference type="EMBL" id="JAYWIO010000001">
    <property type="protein sequence ID" value="KAK7292402.1"/>
    <property type="molecule type" value="Genomic_DNA"/>
</dbReference>
<evidence type="ECO:0000256" key="2">
    <source>
        <dbReference type="ARBA" id="ARBA00022490"/>
    </source>
</evidence>
<gene>
    <name evidence="8" type="ORF">RIF29_08181</name>
</gene>
<evidence type="ECO:0000313" key="8">
    <source>
        <dbReference type="EMBL" id="KAK7292402.1"/>
    </source>
</evidence>
<reference evidence="8 9" key="1">
    <citation type="submission" date="2024-01" db="EMBL/GenBank/DDBJ databases">
        <title>The genomes of 5 underutilized Papilionoideae crops provide insights into root nodulation and disease resistanc.</title>
        <authorList>
            <person name="Yuan L."/>
        </authorList>
    </citation>
    <scope>NUCLEOTIDE SEQUENCE [LARGE SCALE GENOMIC DNA]</scope>
    <source>
        <strain evidence="8">ZHUSHIDOU_FW_LH</strain>
        <tissue evidence="8">Leaf</tissue>
    </source>
</reference>
<protein>
    <recommendedName>
        <fullName evidence="7">Calponin-homology (CH) domain-containing protein</fullName>
    </recommendedName>
</protein>
<feature type="domain" description="Calponin-homology (CH)" evidence="7">
    <location>
        <begin position="396"/>
        <end position="518"/>
    </location>
</feature>
<dbReference type="InterPro" id="IPR051185">
    <property type="entry name" value="ASPM"/>
</dbReference>
<dbReference type="Gene3D" id="1.10.418.10">
    <property type="entry name" value="Calponin-like domain"/>
    <property type="match status" value="2"/>
</dbReference>
<comment type="caution">
    <text evidence="8">The sequence shown here is derived from an EMBL/GenBank/DDBJ whole genome shotgun (WGS) entry which is preliminary data.</text>
</comment>
<organism evidence="8 9">
    <name type="scientific">Crotalaria pallida</name>
    <name type="common">Smooth rattlebox</name>
    <name type="synonym">Crotalaria striata</name>
    <dbReference type="NCBI Taxonomy" id="3830"/>
    <lineage>
        <taxon>Eukaryota</taxon>
        <taxon>Viridiplantae</taxon>
        <taxon>Streptophyta</taxon>
        <taxon>Embryophyta</taxon>
        <taxon>Tracheophyta</taxon>
        <taxon>Spermatophyta</taxon>
        <taxon>Magnoliopsida</taxon>
        <taxon>eudicotyledons</taxon>
        <taxon>Gunneridae</taxon>
        <taxon>Pentapetalae</taxon>
        <taxon>rosids</taxon>
        <taxon>fabids</taxon>
        <taxon>Fabales</taxon>
        <taxon>Fabaceae</taxon>
        <taxon>Papilionoideae</taxon>
        <taxon>50 kb inversion clade</taxon>
        <taxon>genistoids sensu lato</taxon>
        <taxon>core genistoids</taxon>
        <taxon>Crotalarieae</taxon>
        <taxon>Crotalaria</taxon>
    </lineage>
</organism>
<dbReference type="GO" id="GO:0005516">
    <property type="term" value="F:calmodulin binding"/>
    <property type="evidence" value="ECO:0007669"/>
    <property type="project" value="UniProtKB-KW"/>
</dbReference>
<feature type="compositionally biased region" description="Low complexity" evidence="6">
    <location>
        <begin position="13"/>
        <end position="22"/>
    </location>
</feature>
<dbReference type="InterPro" id="IPR027417">
    <property type="entry name" value="P-loop_NTPase"/>
</dbReference>